<evidence type="ECO:0000256" key="1">
    <source>
        <dbReference type="SAM" id="MobiDB-lite"/>
    </source>
</evidence>
<dbReference type="Gramene" id="Mp5g18970.1">
    <property type="protein sequence ID" value="Mp5g18970.1.cds"/>
    <property type="gene ID" value="Mp5g18970"/>
</dbReference>
<organism evidence="2 3">
    <name type="scientific">Marchantia polymorpha</name>
    <name type="common">Common liverwort</name>
    <name type="synonym">Marchantia aquatica</name>
    <dbReference type="NCBI Taxonomy" id="3197"/>
    <lineage>
        <taxon>Eukaryota</taxon>
        <taxon>Viridiplantae</taxon>
        <taxon>Streptophyta</taxon>
        <taxon>Embryophyta</taxon>
        <taxon>Marchantiophyta</taxon>
        <taxon>Marchantiopsida</taxon>
        <taxon>Marchantiidae</taxon>
        <taxon>Marchantiales</taxon>
        <taxon>Marchantiaceae</taxon>
        <taxon>Marchantia</taxon>
    </lineage>
</organism>
<dbReference type="OrthoDB" id="505263at2759"/>
<evidence type="ECO:0000313" key="3">
    <source>
        <dbReference type="Proteomes" id="UP000244005"/>
    </source>
</evidence>
<dbReference type="OMA" id="RRNEKPH"/>
<dbReference type="PANTHER" id="PTHR37201">
    <property type="entry name" value="WD REPEAT PROTEIN"/>
    <property type="match status" value="1"/>
</dbReference>
<dbReference type="PANTHER" id="PTHR37201:SF1">
    <property type="entry name" value="WD REPEAT PROTEIN"/>
    <property type="match status" value="1"/>
</dbReference>
<reference evidence="3" key="1">
    <citation type="journal article" date="2017" name="Cell">
        <title>Insights into land plant evolution garnered from the Marchantia polymorpha genome.</title>
        <authorList>
            <person name="Bowman J.L."/>
            <person name="Kohchi T."/>
            <person name="Yamato K.T."/>
            <person name="Jenkins J."/>
            <person name="Shu S."/>
            <person name="Ishizaki K."/>
            <person name="Yamaoka S."/>
            <person name="Nishihama R."/>
            <person name="Nakamura Y."/>
            <person name="Berger F."/>
            <person name="Adam C."/>
            <person name="Aki S.S."/>
            <person name="Althoff F."/>
            <person name="Araki T."/>
            <person name="Arteaga-Vazquez M.A."/>
            <person name="Balasubrmanian S."/>
            <person name="Barry K."/>
            <person name="Bauer D."/>
            <person name="Boehm C.R."/>
            <person name="Briginshaw L."/>
            <person name="Caballero-Perez J."/>
            <person name="Catarino B."/>
            <person name="Chen F."/>
            <person name="Chiyoda S."/>
            <person name="Chovatia M."/>
            <person name="Davies K.M."/>
            <person name="Delmans M."/>
            <person name="Demura T."/>
            <person name="Dierschke T."/>
            <person name="Dolan L."/>
            <person name="Dorantes-Acosta A.E."/>
            <person name="Eklund D.M."/>
            <person name="Florent S.N."/>
            <person name="Flores-Sandoval E."/>
            <person name="Fujiyama A."/>
            <person name="Fukuzawa H."/>
            <person name="Galik B."/>
            <person name="Grimanelli D."/>
            <person name="Grimwood J."/>
            <person name="Grossniklaus U."/>
            <person name="Hamada T."/>
            <person name="Haseloff J."/>
            <person name="Hetherington A.J."/>
            <person name="Higo A."/>
            <person name="Hirakawa Y."/>
            <person name="Hundley H.N."/>
            <person name="Ikeda Y."/>
            <person name="Inoue K."/>
            <person name="Inoue S.I."/>
            <person name="Ishida S."/>
            <person name="Jia Q."/>
            <person name="Kakita M."/>
            <person name="Kanazawa T."/>
            <person name="Kawai Y."/>
            <person name="Kawashima T."/>
            <person name="Kennedy M."/>
            <person name="Kinose K."/>
            <person name="Kinoshita T."/>
            <person name="Kohara Y."/>
            <person name="Koide E."/>
            <person name="Komatsu K."/>
            <person name="Kopischke S."/>
            <person name="Kubo M."/>
            <person name="Kyozuka J."/>
            <person name="Lagercrantz U."/>
            <person name="Lin S.S."/>
            <person name="Lindquist E."/>
            <person name="Lipzen A.M."/>
            <person name="Lu C.W."/>
            <person name="De Luna E."/>
            <person name="Martienssen R.A."/>
            <person name="Minamino N."/>
            <person name="Mizutani M."/>
            <person name="Mizutani M."/>
            <person name="Mochizuki N."/>
            <person name="Monte I."/>
            <person name="Mosher R."/>
            <person name="Nagasaki H."/>
            <person name="Nakagami H."/>
            <person name="Naramoto S."/>
            <person name="Nishitani K."/>
            <person name="Ohtani M."/>
            <person name="Okamoto T."/>
            <person name="Okumura M."/>
            <person name="Phillips J."/>
            <person name="Pollak B."/>
            <person name="Reinders A."/>
            <person name="Rovekamp M."/>
            <person name="Sano R."/>
            <person name="Sawa S."/>
            <person name="Schmid M.W."/>
            <person name="Shirakawa M."/>
            <person name="Solano R."/>
            <person name="Spunde A."/>
            <person name="Suetsugu N."/>
            <person name="Sugano S."/>
            <person name="Sugiyama A."/>
            <person name="Sun R."/>
            <person name="Suzuki Y."/>
            <person name="Takenaka M."/>
            <person name="Takezawa D."/>
            <person name="Tomogane H."/>
            <person name="Tsuzuki M."/>
            <person name="Ueda T."/>
            <person name="Umeda M."/>
            <person name="Ward J.M."/>
            <person name="Watanabe Y."/>
            <person name="Yazaki K."/>
            <person name="Yokoyama R."/>
            <person name="Yoshitake Y."/>
            <person name="Yotsui I."/>
            <person name="Zachgo S."/>
            <person name="Schmutz J."/>
        </authorList>
    </citation>
    <scope>NUCLEOTIDE SEQUENCE [LARGE SCALE GENOMIC DNA]</scope>
    <source>
        <strain evidence="3">Tak-1</strain>
    </source>
</reference>
<dbReference type="EMBL" id="KZ772745">
    <property type="protein sequence ID" value="PTQ35172.1"/>
    <property type="molecule type" value="Genomic_DNA"/>
</dbReference>
<name>A0A2R6WMW2_MARPO</name>
<dbReference type="Proteomes" id="UP000244005">
    <property type="component" value="Unassembled WGS sequence"/>
</dbReference>
<gene>
    <name evidence="2" type="ORF">MARPO_0073s0046</name>
</gene>
<keyword evidence="3" id="KW-1185">Reference proteome</keyword>
<feature type="region of interest" description="Disordered" evidence="1">
    <location>
        <begin position="72"/>
        <end position="111"/>
    </location>
</feature>
<dbReference type="AlphaFoldDB" id="A0A2R6WMW2"/>
<sequence>MVAVAMFDVQVACCSRSIPVGPGCKFRSPFRPPAAGGRARRLQVRIVCSAPGSTNGRPGGGVDRAAETFNGSSMSDDISVKNPANYAQQEQRPRKKTVPASGREIPEGEDPFRLLENGQKVYLDELDVISLLEPPTYLRPHQSFNYNHAAFLWKKIGDIPEERRHRLLDLLLPRQITKLWDIAGLRYDDPDLFVEDAGGLISKPALQNPGKPIVWDGRVTNVPWYYTPFSRFQKVFFSKSGKVFGRVKTGGYLLHGIQGKVAPLYFEVQQVDQVMATDEFCDLVFEYGDGQLHLKGSLPSGFPQPVTHLPPFNDKLCDYLRAVGPGVVVGQGWIEGLDLEQIPRRLFGEFVMIQKYE</sequence>
<protein>
    <submittedName>
        <fullName evidence="2">Uncharacterized protein</fullName>
    </submittedName>
</protein>
<evidence type="ECO:0000313" key="2">
    <source>
        <dbReference type="EMBL" id="PTQ35172.1"/>
    </source>
</evidence>
<proteinExistence type="predicted"/>
<accession>A0A2R6WMW2</accession>